<organism evidence="1 2">
    <name type="scientific">Neurospora hispaniola</name>
    <dbReference type="NCBI Taxonomy" id="588809"/>
    <lineage>
        <taxon>Eukaryota</taxon>
        <taxon>Fungi</taxon>
        <taxon>Dikarya</taxon>
        <taxon>Ascomycota</taxon>
        <taxon>Pezizomycotina</taxon>
        <taxon>Sordariomycetes</taxon>
        <taxon>Sordariomycetidae</taxon>
        <taxon>Sordariales</taxon>
        <taxon>Sordariaceae</taxon>
        <taxon>Neurospora</taxon>
    </lineage>
</organism>
<name>A0AAJ0MRM4_9PEZI</name>
<proteinExistence type="predicted"/>
<dbReference type="Proteomes" id="UP001285908">
    <property type="component" value="Unassembled WGS sequence"/>
</dbReference>
<dbReference type="AlphaFoldDB" id="A0AAJ0MRM4"/>
<sequence>MSYEEQKEDELSHYHLWAPLVESYIACKLTFESDKLIACSSRVKMVPARINDEYVAGMCRKYLELESYFGNPSSPILPDQDLASSQLTREEAISQVPRLPPLHTTPSCTVDSVSLTYARSNLTGDIPTGGRHHLRDILMPAKLIHTAHAQPEVHWRVIIVKASSSSGA</sequence>
<keyword evidence="2" id="KW-1185">Reference proteome</keyword>
<accession>A0AAJ0MRM4</accession>
<comment type="caution">
    <text evidence="1">The sequence shown here is derived from an EMBL/GenBank/DDBJ whole genome shotgun (WGS) entry which is preliminary data.</text>
</comment>
<gene>
    <name evidence="1" type="ORF">B0T23DRAFT_396107</name>
</gene>
<evidence type="ECO:0000313" key="2">
    <source>
        <dbReference type="Proteomes" id="UP001285908"/>
    </source>
</evidence>
<dbReference type="EMBL" id="JAULSX010000004">
    <property type="protein sequence ID" value="KAK3492798.1"/>
    <property type="molecule type" value="Genomic_DNA"/>
</dbReference>
<protein>
    <submittedName>
        <fullName evidence="1">Uncharacterized protein</fullName>
    </submittedName>
</protein>
<dbReference type="GeneID" id="87875851"/>
<evidence type="ECO:0000313" key="1">
    <source>
        <dbReference type="EMBL" id="KAK3492798.1"/>
    </source>
</evidence>
<dbReference type="RefSeq" id="XP_062693256.1">
    <property type="nucleotide sequence ID" value="XM_062838229.1"/>
</dbReference>
<reference evidence="1 2" key="1">
    <citation type="journal article" date="2023" name="Mol. Phylogenet. Evol.">
        <title>Genome-scale phylogeny and comparative genomics of the fungal order Sordariales.</title>
        <authorList>
            <person name="Hensen N."/>
            <person name="Bonometti L."/>
            <person name="Westerberg I."/>
            <person name="Brannstrom I.O."/>
            <person name="Guillou S."/>
            <person name="Cros-Aarteil S."/>
            <person name="Calhoun S."/>
            <person name="Haridas S."/>
            <person name="Kuo A."/>
            <person name="Mondo S."/>
            <person name="Pangilinan J."/>
            <person name="Riley R."/>
            <person name="LaButti K."/>
            <person name="Andreopoulos B."/>
            <person name="Lipzen A."/>
            <person name="Chen C."/>
            <person name="Yan M."/>
            <person name="Daum C."/>
            <person name="Ng V."/>
            <person name="Clum A."/>
            <person name="Steindorff A."/>
            <person name="Ohm R.A."/>
            <person name="Martin F."/>
            <person name="Silar P."/>
            <person name="Natvig D.O."/>
            <person name="Lalanne C."/>
            <person name="Gautier V."/>
            <person name="Ament-Velasquez S.L."/>
            <person name="Kruys A."/>
            <person name="Hutchinson M.I."/>
            <person name="Powell A.J."/>
            <person name="Barry K."/>
            <person name="Miller A.N."/>
            <person name="Grigoriev I.V."/>
            <person name="Debuchy R."/>
            <person name="Gladieux P."/>
            <person name="Hiltunen Thoren M."/>
            <person name="Johannesson H."/>
        </authorList>
    </citation>
    <scope>NUCLEOTIDE SEQUENCE [LARGE SCALE GENOMIC DNA]</scope>
    <source>
        <strain evidence="1 2">FGSC 10403</strain>
    </source>
</reference>